<evidence type="ECO:0000313" key="1">
    <source>
        <dbReference type="EMBL" id="ALI35794.1"/>
    </source>
</evidence>
<evidence type="ECO:0000313" key="2">
    <source>
        <dbReference type="Proteomes" id="UP000058925"/>
    </source>
</evidence>
<proteinExistence type="predicted"/>
<reference evidence="2" key="1">
    <citation type="submission" date="2015-10" db="EMBL/GenBank/DDBJ databases">
        <title>Niche specialization of a soil ammonia-oxidizing archaeon, Candidatus Nitrosocosmicus oleophilus.</title>
        <authorList>
            <person name="Jung M.-Y."/>
            <person name="Rhee S.-K."/>
        </authorList>
    </citation>
    <scope>NUCLEOTIDE SEQUENCE [LARGE SCALE GENOMIC DNA]</scope>
    <source>
        <strain evidence="2">MY3</strain>
    </source>
</reference>
<dbReference type="EMBL" id="CP012850">
    <property type="protein sequence ID" value="ALI35794.1"/>
    <property type="molecule type" value="Genomic_DNA"/>
</dbReference>
<accession>A0A654LWF3</accession>
<dbReference type="KEGG" id="taa:NMY3_01591"/>
<gene>
    <name evidence="1" type="ORF">NMY3_01591</name>
</gene>
<name>A0A654LWF3_9ARCH</name>
<dbReference type="Proteomes" id="UP000058925">
    <property type="component" value="Chromosome"/>
</dbReference>
<keyword evidence="2" id="KW-1185">Reference proteome</keyword>
<organism evidence="1 2">
    <name type="scientific">Candidatus Nitrosocosmicus oleophilus</name>
    <dbReference type="NCBI Taxonomy" id="1353260"/>
    <lineage>
        <taxon>Archaea</taxon>
        <taxon>Nitrososphaerota</taxon>
        <taxon>Nitrososphaeria</taxon>
        <taxon>Nitrososphaerales</taxon>
        <taxon>Nitrososphaeraceae</taxon>
        <taxon>Candidatus Nitrosocosmicus</taxon>
    </lineage>
</organism>
<sequence>MALSKPIVSFDVSGIIPTTLTMSEPKYVTYVSSSVGLCLNHTG</sequence>
<dbReference type="AlphaFoldDB" id="A0A654LWF3"/>
<protein>
    <submittedName>
        <fullName evidence="1">Uncharacterized protein</fullName>
    </submittedName>
</protein>